<organism evidence="1 2">
    <name type="scientific">Candidatus Abawacabacteria bacterium RBG_16_42_10</name>
    <dbReference type="NCBI Taxonomy" id="1817814"/>
    <lineage>
        <taxon>Bacteria</taxon>
        <taxon>Candidatus Abawacaibacteriota</taxon>
    </lineage>
</organism>
<dbReference type="Proteomes" id="UP000177614">
    <property type="component" value="Unassembled WGS sequence"/>
</dbReference>
<evidence type="ECO:0000313" key="2">
    <source>
        <dbReference type="Proteomes" id="UP000177614"/>
    </source>
</evidence>
<evidence type="ECO:0000313" key="1">
    <source>
        <dbReference type="EMBL" id="OGC81421.1"/>
    </source>
</evidence>
<proteinExistence type="predicted"/>
<sequence>MKRSLGIIGIAVLITGCSFFQPVESPKPSPTPEVNFYQILSDAITKTMEIKSGSLDTTFDITFQSTPEVFDRFTANMKGNWNGDDKKSLLETTLNFDLRNPNDPSTPTHGFAKLSLAADSNQQMLRLNTINLTGEESEPINKSLQSIMGQWYKVPAENSFPFDFVSSIIEDKKGTNQELLRNSSYFHILDASLVQTSEEQAHHLLITLDKDGSKTLLRKLQENNSQNIPLNQLTDWENIVDNATFQGDIFIGKDSGFVRKLQGELTILGNKNTNQQITVALDISLHNINEHVPIATPKTDQTLDFENLFGIPSQSPQQ</sequence>
<accession>A0A1F4XI59</accession>
<name>A0A1F4XI59_9BACT</name>
<dbReference type="STRING" id="1817814.A2V81_04160"/>
<gene>
    <name evidence="1" type="ORF">A2V81_04160</name>
</gene>
<evidence type="ECO:0008006" key="3">
    <source>
        <dbReference type="Google" id="ProtNLM"/>
    </source>
</evidence>
<comment type="caution">
    <text evidence="1">The sequence shown here is derived from an EMBL/GenBank/DDBJ whole genome shotgun (WGS) entry which is preliminary data.</text>
</comment>
<dbReference type="EMBL" id="MEWR01000027">
    <property type="protein sequence ID" value="OGC81421.1"/>
    <property type="molecule type" value="Genomic_DNA"/>
</dbReference>
<protein>
    <recommendedName>
        <fullName evidence="3">Lipoprotein</fullName>
    </recommendedName>
</protein>
<dbReference type="AlphaFoldDB" id="A0A1F4XI59"/>
<dbReference type="PROSITE" id="PS51257">
    <property type="entry name" value="PROKAR_LIPOPROTEIN"/>
    <property type="match status" value="1"/>
</dbReference>
<reference evidence="1 2" key="1">
    <citation type="journal article" date="2016" name="Nat. Commun.">
        <title>Thousands of microbial genomes shed light on interconnected biogeochemical processes in an aquifer system.</title>
        <authorList>
            <person name="Anantharaman K."/>
            <person name="Brown C.T."/>
            <person name="Hug L.A."/>
            <person name="Sharon I."/>
            <person name="Castelle C.J."/>
            <person name="Probst A.J."/>
            <person name="Thomas B.C."/>
            <person name="Singh A."/>
            <person name="Wilkins M.J."/>
            <person name="Karaoz U."/>
            <person name="Brodie E.L."/>
            <person name="Williams K.H."/>
            <person name="Hubbard S.S."/>
            <person name="Banfield J.F."/>
        </authorList>
    </citation>
    <scope>NUCLEOTIDE SEQUENCE [LARGE SCALE GENOMIC DNA]</scope>
</reference>